<comment type="caution">
    <text evidence="1">The sequence shown here is derived from an EMBL/GenBank/DDBJ whole genome shotgun (WGS) entry which is preliminary data.</text>
</comment>
<evidence type="ECO:0000313" key="1">
    <source>
        <dbReference type="EMBL" id="KAJ4710865.1"/>
    </source>
</evidence>
<dbReference type="Proteomes" id="UP001164539">
    <property type="component" value="Chromosome 9"/>
</dbReference>
<organism evidence="1 2">
    <name type="scientific">Melia azedarach</name>
    <name type="common">Chinaberry tree</name>
    <dbReference type="NCBI Taxonomy" id="155640"/>
    <lineage>
        <taxon>Eukaryota</taxon>
        <taxon>Viridiplantae</taxon>
        <taxon>Streptophyta</taxon>
        <taxon>Embryophyta</taxon>
        <taxon>Tracheophyta</taxon>
        <taxon>Spermatophyta</taxon>
        <taxon>Magnoliopsida</taxon>
        <taxon>eudicotyledons</taxon>
        <taxon>Gunneridae</taxon>
        <taxon>Pentapetalae</taxon>
        <taxon>rosids</taxon>
        <taxon>malvids</taxon>
        <taxon>Sapindales</taxon>
        <taxon>Meliaceae</taxon>
        <taxon>Melia</taxon>
    </lineage>
</organism>
<sequence>MGNCVSLHKNTDMKLAVQIQSPNKDNTVISQQHIAVGHTPQMSAMERVPSFPDLSSKEEIFLDSQPWLESDCEDYFSVNGDLPPSHSNSPIHQKSFIEAPQLDKIPPTDSAPDSIPPSSPTDMKKQLIDLFRESFNDAPADGNQNLQGQKEAKPTTLDYPPKFASRSPYELEPNSVRSSEATPYRGSYHRKENSAQSAQCCIPSFMRNLSFSERKKRLSPSSTNIW</sequence>
<protein>
    <submittedName>
        <fullName evidence="1">F-box domain containing protein</fullName>
    </submittedName>
</protein>
<reference evidence="1 2" key="1">
    <citation type="journal article" date="2023" name="Science">
        <title>Complex scaffold remodeling in plant triterpene biosynthesis.</title>
        <authorList>
            <person name="De La Pena R."/>
            <person name="Hodgson H."/>
            <person name="Liu J.C."/>
            <person name="Stephenson M.J."/>
            <person name="Martin A.C."/>
            <person name="Owen C."/>
            <person name="Harkess A."/>
            <person name="Leebens-Mack J."/>
            <person name="Jimenez L.E."/>
            <person name="Osbourn A."/>
            <person name="Sattely E.S."/>
        </authorList>
    </citation>
    <scope>NUCLEOTIDE SEQUENCE [LARGE SCALE GENOMIC DNA]</scope>
    <source>
        <strain evidence="2">cv. JPN11</strain>
        <tissue evidence="1">Leaf</tissue>
    </source>
</reference>
<dbReference type="EMBL" id="CM051402">
    <property type="protein sequence ID" value="KAJ4710865.1"/>
    <property type="molecule type" value="Genomic_DNA"/>
</dbReference>
<name>A0ACC1XKJ5_MELAZ</name>
<evidence type="ECO:0000313" key="2">
    <source>
        <dbReference type="Proteomes" id="UP001164539"/>
    </source>
</evidence>
<keyword evidence="2" id="KW-1185">Reference proteome</keyword>
<accession>A0ACC1XKJ5</accession>
<proteinExistence type="predicted"/>
<gene>
    <name evidence="1" type="ORF">OWV82_016982</name>
</gene>